<protein>
    <recommendedName>
        <fullName evidence="3">Lipoprotein</fullName>
    </recommendedName>
</protein>
<name>A0A5D0QT55_9FLAO</name>
<sequence length="184" mass="20916">MRKILYAILCVMFIGCKTADTNSTEKLHVSGFKKGVTIKKADSPIYINGFESAKIIHDQAGLAESELQFHYTSTIVQTSMVMVNNFGIWKKRIPFHSEKHPAFVWEDVQLLKSSSEKFTVITDGNEADGLQFSSVMVIDSENNDCLAKGYEMRNAIISFFSEELKKKQSYKLMQKAYKDFSKTN</sequence>
<dbReference type="EMBL" id="VSKL01000004">
    <property type="protein sequence ID" value="TYB72403.1"/>
    <property type="molecule type" value="Genomic_DNA"/>
</dbReference>
<proteinExistence type="predicted"/>
<gene>
    <name evidence="1" type="ORF">ES675_11615</name>
</gene>
<evidence type="ECO:0000313" key="1">
    <source>
        <dbReference type="EMBL" id="TYB72403.1"/>
    </source>
</evidence>
<accession>A0A5D0QT55</accession>
<dbReference type="PROSITE" id="PS51257">
    <property type="entry name" value="PROKAR_LIPOPROTEIN"/>
    <property type="match status" value="1"/>
</dbReference>
<dbReference type="AlphaFoldDB" id="A0A5D0QT55"/>
<reference evidence="1 2" key="1">
    <citation type="submission" date="2019-08" db="EMBL/GenBank/DDBJ databases">
        <title>Genomes of Antarctic Bizionia species.</title>
        <authorList>
            <person name="Bowman J.P."/>
        </authorList>
    </citation>
    <scope>NUCLEOTIDE SEQUENCE [LARGE SCALE GENOMIC DNA]</scope>
    <source>
        <strain evidence="1 2">APA-1</strain>
    </source>
</reference>
<dbReference type="Proteomes" id="UP000324358">
    <property type="component" value="Unassembled WGS sequence"/>
</dbReference>
<organism evidence="1 2">
    <name type="scientific">Bizionia algoritergicola</name>
    <dbReference type="NCBI Taxonomy" id="291187"/>
    <lineage>
        <taxon>Bacteria</taxon>
        <taxon>Pseudomonadati</taxon>
        <taxon>Bacteroidota</taxon>
        <taxon>Flavobacteriia</taxon>
        <taxon>Flavobacteriales</taxon>
        <taxon>Flavobacteriaceae</taxon>
        <taxon>Bizionia</taxon>
    </lineage>
</organism>
<evidence type="ECO:0008006" key="3">
    <source>
        <dbReference type="Google" id="ProtNLM"/>
    </source>
</evidence>
<evidence type="ECO:0000313" key="2">
    <source>
        <dbReference type="Proteomes" id="UP000324358"/>
    </source>
</evidence>
<comment type="caution">
    <text evidence="1">The sequence shown here is derived from an EMBL/GenBank/DDBJ whole genome shotgun (WGS) entry which is preliminary data.</text>
</comment>
<dbReference type="OrthoDB" id="1191413at2"/>
<dbReference type="RefSeq" id="WP_148367461.1">
    <property type="nucleotide sequence ID" value="NZ_VSKL01000004.1"/>
</dbReference>
<keyword evidence="2" id="KW-1185">Reference proteome</keyword>